<keyword evidence="3" id="KW-1185">Reference proteome</keyword>
<dbReference type="Gene3D" id="1.25.40.10">
    <property type="entry name" value="Tetratricopeptide repeat domain"/>
    <property type="match status" value="2"/>
</dbReference>
<dbReference type="SUPFAM" id="SSF52540">
    <property type="entry name" value="P-loop containing nucleoside triphosphate hydrolases"/>
    <property type="match status" value="1"/>
</dbReference>
<dbReference type="Pfam" id="PF13424">
    <property type="entry name" value="TPR_12"/>
    <property type="match status" value="1"/>
</dbReference>
<dbReference type="SUPFAM" id="SSF48452">
    <property type="entry name" value="TPR-like"/>
    <property type="match status" value="2"/>
</dbReference>
<dbReference type="PANTHER" id="PTHR46082">
    <property type="entry name" value="ATP/GTP-BINDING PROTEIN-RELATED"/>
    <property type="match status" value="1"/>
</dbReference>
<dbReference type="InterPro" id="IPR053137">
    <property type="entry name" value="NLR-like"/>
</dbReference>
<dbReference type="Proteomes" id="UP000632138">
    <property type="component" value="Unassembled WGS sequence"/>
</dbReference>
<evidence type="ECO:0000259" key="1">
    <source>
        <dbReference type="Pfam" id="PF00931"/>
    </source>
</evidence>
<dbReference type="Pfam" id="PF00931">
    <property type="entry name" value="NB-ARC"/>
    <property type="match status" value="1"/>
</dbReference>
<dbReference type="InterPro" id="IPR002182">
    <property type="entry name" value="NB-ARC"/>
</dbReference>
<gene>
    <name evidence="2" type="ORF">JIG36_20260</name>
</gene>
<sequence length="836" mass="91287">MPFSLPTSTVRPALPAPSATVAFRVHGELPARSPFFTGREHVLDEIEARLRRSPETPLVLFGPIGSGKTQLAAEYVRQHAGDYAITWWVRADNVELALESLFRLARDLGLVAVDGQQALEELFALLARSGPYLLVFDGVISGDIQRLIRMRGGTVVVTTRNATWAQESRHDRFEVPDLDEAEAAQLLRKQDAQLTPEQIVRVSSVAGRSPLGLAEVARLREEGAATWEDLAGRLADPVEHMLTGPGAESSGVAAEMQSIVRGLLSAEPELLPLLTLLLGFGPSRVPLWMLRAGVRGELSANARSALGDVAVLRGQLQALTRIGLARGPADGEWIEMPAIVRLVLRERVRTAWGEINRRDVADILTLADPAHPEEPATADRHAAIAPHVRPADLIRFFRRPVYRTLHHQIRFLFRSGDLGAAQRLGNDVMAALRDQDQLAPTDELVLQIRRDLANALRADGRYAEAERLTGESMELIEDDPSHLPGHVITLDLARSRGHDLRIAGRYREAYELDRSTHARHVNAFGADDQRRLASRYNLSVSRRFLGLFEEAEADDREDLDALPADRAGDDRHRLRLTNALAEDLYGLGRHEEVGNLLAPLTTGERGRELVRARRMTAVAFRRLGRLAPAVDQLGACYQACLHQEGPRRELTLAVGMSYGNALRALGQHETALHYCRQAAEGYAAAMGERNPLVSVARVNTAAVLLAQGRAAEAVTVLDEAYDALTGQLGEQHPFTVVAAVNRAAATAMTDPAEARSWSSRAYTLAWKVFGPDHLDTLLAAAGFAADRAVRDEGDGPAPSLDHILAVLRRRFGAGHTLVSQVAGGVRVLLDVEVPSA</sequence>
<dbReference type="RefSeq" id="WP_203377922.1">
    <property type="nucleotide sequence ID" value="NZ_JAENHP010000006.1"/>
</dbReference>
<evidence type="ECO:0000313" key="2">
    <source>
        <dbReference type="EMBL" id="MBM2617894.1"/>
    </source>
</evidence>
<name>A0ABS2ADK0_9ACTN</name>
<evidence type="ECO:0000313" key="3">
    <source>
        <dbReference type="Proteomes" id="UP000632138"/>
    </source>
</evidence>
<comment type="caution">
    <text evidence="2">The sequence shown here is derived from an EMBL/GenBank/DDBJ whole genome shotgun (WGS) entry which is preliminary data.</text>
</comment>
<reference evidence="2 3" key="1">
    <citation type="submission" date="2021-01" db="EMBL/GenBank/DDBJ databases">
        <title>Actinoplanes sp. nov. LDG1-06 isolated from lichen.</title>
        <authorList>
            <person name="Saeng-In P."/>
            <person name="Phongsopitanun W."/>
            <person name="Kanchanasin P."/>
            <person name="Yuki M."/>
            <person name="Kudo T."/>
            <person name="Ohkuma M."/>
            <person name="Tanasupawat S."/>
        </authorList>
    </citation>
    <scope>NUCLEOTIDE SEQUENCE [LARGE SCALE GENOMIC DNA]</scope>
    <source>
        <strain evidence="2 3">LDG1-06</strain>
    </source>
</reference>
<dbReference type="InterPro" id="IPR027417">
    <property type="entry name" value="P-loop_NTPase"/>
</dbReference>
<dbReference type="PANTHER" id="PTHR46082:SF6">
    <property type="entry name" value="AAA+ ATPASE DOMAIN-CONTAINING PROTEIN-RELATED"/>
    <property type="match status" value="1"/>
</dbReference>
<dbReference type="Gene3D" id="3.40.50.300">
    <property type="entry name" value="P-loop containing nucleotide triphosphate hydrolases"/>
    <property type="match status" value="1"/>
</dbReference>
<organism evidence="2 3">
    <name type="scientific">Paractinoplanes ovalisporus</name>
    <dbReference type="NCBI Taxonomy" id="2810368"/>
    <lineage>
        <taxon>Bacteria</taxon>
        <taxon>Bacillati</taxon>
        <taxon>Actinomycetota</taxon>
        <taxon>Actinomycetes</taxon>
        <taxon>Micromonosporales</taxon>
        <taxon>Micromonosporaceae</taxon>
        <taxon>Paractinoplanes</taxon>
    </lineage>
</organism>
<dbReference type="InterPro" id="IPR011990">
    <property type="entry name" value="TPR-like_helical_dom_sf"/>
</dbReference>
<protein>
    <submittedName>
        <fullName evidence="2">Tetratricopeptide repeat protein</fullName>
    </submittedName>
</protein>
<dbReference type="EMBL" id="JAENHP010000006">
    <property type="protein sequence ID" value="MBM2617894.1"/>
    <property type="molecule type" value="Genomic_DNA"/>
</dbReference>
<proteinExistence type="predicted"/>
<feature type="domain" description="NB-ARC" evidence="1">
    <location>
        <begin position="40"/>
        <end position="190"/>
    </location>
</feature>
<dbReference type="NCBIfam" id="NF040586">
    <property type="entry name" value="FxSxx_TPR"/>
    <property type="match status" value="1"/>
</dbReference>
<accession>A0ABS2ADK0</accession>
<dbReference type="Pfam" id="PF13374">
    <property type="entry name" value="TPR_10"/>
    <property type="match status" value="1"/>
</dbReference>